<dbReference type="InterPro" id="IPR002220">
    <property type="entry name" value="DapA-like"/>
</dbReference>
<dbReference type="PIRSF" id="PIRSF001365">
    <property type="entry name" value="DHDPS"/>
    <property type="match status" value="1"/>
</dbReference>
<dbReference type="EMBL" id="LLXZ01000196">
    <property type="protein sequence ID" value="KRQ96755.1"/>
    <property type="molecule type" value="Genomic_DNA"/>
</dbReference>
<dbReference type="CDD" id="cd00408">
    <property type="entry name" value="DHDPS-like"/>
    <property type="match status" value="1"/>
</dbReference>
<gene>
    <name evidence="5" type="ORF">CQ12_38980</name>
</gene>
<dbReference type="Gene3D" id="3.20.20.70">
    <property type="entry name" value="Aldolase class I"/>
    <property type="match status" value="1"/>
</dbReference>
<reference evidence="5 6" key="1">
    <citation type="submission" date="2014-03" db="EMBL/GenBank/DDBJ databases">
        <title>Bradyrhizobium valentinum sp. nov., isolated from effective nodules of Lupinus mariae-josephae, a lupine endemic of basic-lime soils in Eastern Spain.</title>
        <authorList>
            <person name="Duran D."/>
            <person name="Rey L."/>
            <person name="Navarro A."/>
            <person name="Busquets A."/>
            <person name="Imperial J."/>
            <person name="Ruiz-Argueso T."/>
        </authorList>
    </citation>
    <scope>NUCLEOTIDE SEQUENCE [LARGE SCALE GENOMIC DNA]</scope>
    <source>
        <strain evidence="5 6">PAC68</strain>
    </source>
</reference>
<dbReference type="RefSeq" id="WP_057839611.1">
    <property type="nucleotide sequence ID" value="NZ_LLXZ01000196.1"/>
</dbReference>
<evidence type="ECO:0000256" key="1">
    <source>
        <dbReference type="ARBA" id="ARBA00007592"/>
    </source>
</evidence>
<comment type="caution">
    <text evidence="5">The sequence shown here is derived from an EMBL/GenBank/DDBJ whole genome shotgun (WGS) entry which is preliminary data.</text>
</comment>
<evidence type="ECO:0000256" key="3">
    <source>
        <dbReference type="PIRNR" id="PIRNR001365"/>
    </source>
</evidence>
<dbReference type="PANTHER" id="PTHR12128:SF66">
    <property type="entry name" value="4-HYDROXY-2-OXOGLUTARATE ALDOLASE, MITOCHONDRIAL"/>
    <property type="match status" value="1"/>
</dbReference>
<dbReference type="Proteomes" id="UP000050863">
    <property type="component" value="Unassembled WGS sequence"/>
</dbReference>
<evidence type="ECO:0000256" key="4">
    <source>
        <dbReference type="PIRSR" id="PIRSR001365-1"/>
    </source>
</evidence>
<dbReference type="OrthoDB" id="9796205at2"/>
<dbReference type="GO" id="GO:0008840">
    <property type="term" value="F:4-hydroxy-tetrahydrodipicolinate synthase activity"/>
    <property type="evidence" value="ECO:0007669"/>
    <property type="project" value="TreeGrafter"/>
</dbReference>
<sequence>MTKKIEGIIPVMITPFTSNGQIDYPGLGRLVEWYIDNGSDALFAVCQSSEMQFLTLDERVELAAFVKKAAAGRVPVIASGHISESLDDQLAELTAIAATGVDGMVLVTNRLDAKREGGTKFIEDLTWLLDRLPKQLPLGLYECPAPYRRLLSDDELKFCAHSGRFVILKDVSCDLETVKRRVALTKGTPLAIVNANAAIAYDAMKAGSRGFTGVFTNFHPDLYQWLMTEHASHPDLADELSVYLALSAMAEPMGYPKLAKLYHQRLGTFACTDSRAVTFDVSEKFWALEALIDKIVEGTELYRGRIADVAARHPAPISGTASSRSYR</sequence>
<proteinExistence type="inferred from homology"/>
<keyword evidence="2 3" id="KW-0456">Lyase</keyword>
<feature type="active site" description="Schiff-base intermediate with substrate" evidence="4">
    <location>
        <position position="169"/>
    </location>
</feature>
<dbReference type="STRING" id="280332.CQ12_38980"/>
<name>A0A0R3KM77_9BRAD</name>
<organism evidence="5 6">
    <name type="scientific">Bradyrhizobium jicamae</name>
    <dbReference type="NCBI Taxonomy" id="280332"/>
    <lineage>
        <taxon>Bacteria</taxon>
        <taxon>Pseudomonadati</taxon>
        <taxon>Pseudomonadota</taxon>
        <taxon>Alphaproteobacteria</taxon>
        <taxon>Hyphomicrobiales</taxon>
        <taxon>Nitrobacteraceae</taxon>
        <taxon>Bradyrhizobium</taxon>
    </lineage>
</organism>
<accession>A0A0R3KM77</accession>
<feature type="active site" description="Proton donor/acceptor" evidence="4">
    <location>
        <position position="141"/>
    </location>
</feature>
<evidence type="ECO:0000313" key="5">
    <source>
        <dbReference type="EMBL" id="KRQ96755.1"/>
    </source>
</evidence>
<dbReference type="Pfam" id="PF00701">
    <property type="entry name" value="DHDPS"/>
    <property type="match status" value="1"/>
</dbReference>
<protein>
    <submittedName>
        <fullName evidence="5">Dihydrodipicolinate synthetase</fullName>
    </submittedName>
</protein>
<keyword evidence="6" id="KW-1185">Reference proteome</keyword>
<evidence type="ECO:0000313" key="6">
    <source>
        <dbReference type="Proteomes" id="UP000050863"/>
    </source>
</evidence>
<dbReference type="InterPro" id="IPR013785">
    <property type="entry name" value="Aldolase_TIM"/>
</dbReference>
<evidence type="ECO:0000256" key="2">
    <source>
        <dbReference type="ARBA" id="ARBA00023239"/>
    </source>
</evidence>
<dbReference type="AlphaFoldDB" id="A0A0R3KM77"/>
<comment type="similarity">
    <text evidence="1 3">Belongs to the DapA family.</text>
</comment>
<dbReference type="PANTHER" id="PTHR12128">
    <property type="entry name" value="DIHYDRODIPICOLINATE SYNTHASE"/>
    <property type="match status" value="1"/>
</dbReference>
<dbReference type="SMART" id="SM01130">
    <property type="entry name" value="DHDPS"/>
    <property type="match status" value="1"/>
</dbReference>
<dbReference type="SUPFAM" id="SSF51569">
    <property type="entry name" value="Aldolase"/>
    <property type="match status" value="1"/>
</dbReference>